<accession>A0A921IKJ9</accession>
<feature type="transmembrane region" description="Helical" evidence="1">
    <location>
        <begin position="62"/>
        <end position="80"/>
    </location>
</feature>
<feature type="transmembrane region" description="Helical" evidence="1">
    <location>
        <begin position="200"/>
        <end position="222"/>
    </location>
</feature>
<keyword evidence="1" id="KW-0472">Membrane</keyword>
<feature type="transmembrane region" description="Helical" evidence="1">
    <location>
        <begin position="358"/>
        <end position="383"/>
    </location>
</feature>
<evidence type="ECO:0000256" key="1">
    <source>
        <dbReference type="SAM" id="Phobius"/>
    </source>
</evidence>
<evidence type="ECO:0000313" key="2">
    <source>
        <dbReference type="EMBL" id="HJG28383.1"/>
    </source>
</evidence>
<dbReference type="Proteomes" id="UP000782880">
    <property type="component" value="Unassembled WGS sequence"/>
</dbReference>
<evidence type="ECO:0000313" key="3">
    <source>
        <dbReference type="Proteomes" id="UP000782880"/>
    </source>
</evidence>
<name>A0A921IKJ9_9FIRM</name>
<gene>
    <name evidence="2" type="ORF">K8V20_07035</name>
</gene>
<feature type="transmembrane region" description="Helical" evidence="1">
    <location>
        <begin position="116"/>
        <end position="134"/>
    </location>
</feature>
<comment type="caution">
    <text evidence="2">The sequence shown here is derived from an EMBL/GenBank/DDBJ whole genome shotgun (WGS) entry which is preliminary data.</text>
</comment>
<feature type="transmembrane region" description="Helical" evidence="1">
    <location>
        <begin position="165"/>
        <end position="193"/>
    </location>
</feature>
<keyword evidence="1" id="KW-0812">Transmembrane</keyword>
<sequence length="553" mass="61620">MHRLIWKKHRADFAFAVLAVLAVLLLVAKCRYGFGYYDESFYLTTAQRFWQGDAPVAQEWNLAQFFALFTAPLVGLVEWLQGGTDGIILTFRYLYVAAQALAAVFLYWRLRRLAPLGAALAAVAFLLFAPYNISALSYNSLGIFFLTLAGTIVVTMQHHQTAQTAAAGVLFAAAVLCCPFLTVAYILLLILWLRRRTLPTAFFAPFTAGVAALAVVFLTIVFTRTGPILFLKGLKTMLQSTDRSSESFGAGLLFCTPAAPVLFALLAVLTVVCWRDRARREHGAWYLLLSGLLAIGFQISFWLDSPYINFFMFSINLCAPFAVATAGQETDRRLLRWLWAPGMIYAFAISLASNQKFYAISSASTVAAVASIVLLARAFAALWHQRQQNPARGALIVLALVLAVQLGSEAVMRWYGVFWQEEPAKLTVLLEEGPEAGIYTDAELAAEYNTMLADIEPLRTLGKEQHVLFVSRHSWLYLASPARVGGFSTWMQLNDGIREKSKDQLGLYYDRMPEKQPDAVFVESKYPDVVEFFCGRYDYTVTETSSGWILMKA</sequence>
<keyword evidence="1" id="KW-1133">Transmembrane helix</keyword>
<organism evidence="2 3">
    <name type="scientific">Subdoligranulum variabile</name>
    <dbReference type="NCBI Taxonomy" id="214851"/>
    <lineage>
        <taxon>Bacteria</taxon>
        <taxon>Bacillati</taxon>
        <taxon>Bacillota</taxon>
        <taxon>Clostridia</taxon>
        <taxon>Eubacteriales</taxon>
        <taxon>Oscillospiraceae</taxon>
        <taxon>Subdoligranulum</taxon>
    </lineage>
</organism>
<feature type="transmembrane region" description="Helical" evidence="1">
    <location>
        <begin position="92"/>
        <end position="110"/>
    </location>
</feature>
<reference evidence="2" key="2">
    <citation type="submission" date="2021-09" db="EMBL/GenBank/DDBJ databases">
        <authorList>
            <person name="Gilroy R."/>
        </authorList>
    </citation>
    <scope>NUCLEOTIDE SEQUENCE</scope>
    <source>
        <strain evidence="2">ChiBcec21-2208</strain>
    </source>
</reference>
<proteinExistence type="predicted"/>
<feature type="transmembrane region" description="Helical" evidence="1">
    <location>
        <begin position="248"/>
        <end position="272"/>
    </location>
</feature>
<feature type="transmembrane region" description="Helical" evidence="1">
    <location>
        <begin position="395"/>
        <end position="415"/>
    </location>
</feature>
<feature type="transmembrane region" description="Helical" evidence="1">
    <location>
        <begin position="307"/>
        <end position="327"/>
    </location>
</feature>
<dbReference type="EMBL" id="DYVE01000182">
    <property type="protein sequence ID" value="HJG28383.1"/>
    <property type="molecule type" value="Genomic_DNA"/>
</dbReference>
<dbReference type="AlphaFoldDB" id="A0A921IKJ9"/>
<reference evidence="2" key="1">
    <citation type="journal article" date="2021" name="PeerJ">
        <title>Extensive microbial diversity within the chicken gut microbiome revealed by metagenomics and culture.</title>
        <authorList>
            <person name="Gilroy R."/>
            <person name="Ravi A."/>
            <person name="Getino M."/>
            <person name="Pursley I."/>
            <person name="Horton D.L."/>
            <person name="Alikhan N.F."/>
            <person name="Baker D."/>
            <person name="Gharbi K."/>
            <person name="Hall N."/>
            <person name="Watson M."/>
            <person name="Adriaenssens E.M."/>
            <person name="Foster-Nyarko E."/>
            <person name="Jarju S."/>
            <person name="Secka A."/>
            <person name="Antonio M."/>
            <person name="Oren A."/>
            <person name="Chaudhuri R.R."/>
            <person name="La Ragione R."/>
            <person name="Hildebrand F."/>
            <person name="Pallen M.J."/>
        </authorList>
    </citation>
    <scope>NUCLEOTIDE SEQUENCE</scope>
    <source>
        <strain evidence="2">ChiBcec21-2208</strain>
    </source>
</reference>
<feature type="transmembrane region" description="Helical" evidence="1">
    <location>
        <begin position="141"/>
        <end position="159"/>
    </location>
</feature>
<feature type="transmembrane region" description="Helical" evidence="1">
    <location>
        <begin position="284"/>
        <end position="301"/>
    </location>
</feature>
<protein>
    <submittedName>
        <fullName evidence="2">Uncharacterized protein</fullName>
    </submittedName>
</protein>
<feature type="transmembrane region" description="Helical" evidence="1">
    <location>
        <begin position="334"/>
        <end position="352"/>
    </location>
</feature>